<evidence type="ECO:0000256" key="5">
    <source>
        <dbReference type="ARBA" id="ARBA00023043"/>
    </source>
</evidence>
<dbReference type="PANTHER" id="PTHR24186">
    <property type="entry name" value="PROTEIN PHOSPHATASE 1 REGULATORY SUBUNIT"/>
    <property type="match status" value="1"/>
</dbReference>
<dbReference type="PROSITE" id="PS50297">
    <property type="entry name" value="ANK_REP_REGION"/>
    <property type="match status" value="3"/>
</dbReference>
<feature type="repeat" description="ANK" evidence="7">
    <location>
        <begin position="98"/>
        <end position="130"/>
    </location>
</feature>
<keyword evidence="3" id="KW-0677">Repeat</keyword>
<feature type="repeat" description="ANK" evidence="7">
    <location>
        <begin position="274"/>
        <end position="296"/>
    </location>
</feature>
<dbReference type="InterPro" id="IPR026961">
    <property type="entry name" value="PGG_dom"/>
</dbReference>
<dbReference type="OMA" id="ICAIMAT"/>
<evidence type="ECO:0000256" key="7">
    <source>
        <dbReference type="PROSITE-ProRule" id="PRU00023"/>
    </source>
</evidence>
<name>A0A9R0XJJ0_TRITD</name>
<dbReference type="Proteomes" id="UP000324705">
    <property type="component" value="Chromosome 5B"/>
</dbReference>
<keyword evidence="11" id="KW-1185">Reference proteome</keyword>
<accession>A0A9R0XJJ0</accession>
<evidence type="ECO:0000256" key="4">
    <source>
        <dbReference type="ARBA" id="ARBA00022989"/>
    </source>
</evidence>
<feature type="domain" description="PGG" evidence="9">
    <location>
        <begin position="428"/>
        <end position="531"/>
    </location>
</feature>
<dbReference type="InterPro" id="IPR036770">
    <property type="entry name" value="Ankyrin_rpt-contain_sf"/>
</dbReference>
<dbReference type="SUPFAM" id="SSF48403">
    <property type="entry name" value="Ankyrin repeat"/>
    <property type="match status" value="1"/>
</dbReference>
<dbReference type="GO" id="GO:0005886">
    <property type="term" value="C:plasma membrane"/>
    <property type="evidence" value="ECO:0007669"/>
    <property type="project" value="TreeGrafter"/>
</dbReference>
<dbReference type="Gramene" id="TRITD5Bv1G215600.3">
    <property type="protein sequence ID" value="TRITD5Bv1G215600.3"/>
    <property type="gene ID" value="TRITD5Bv1G215600"/>
</dbReference>
<keyword evidence="6 8" id="KW-0472">Membrane</keyword>
<evidence type="ECO:0000256" key="8">
    <source>
        <dbReference type="SAM" id="Phobius"/>
    </source>
</evidence>
<feature type="transmembrane region" description="Helical" evidence="8">
    <location>
        <begin position="385"/>
        <end position="405"/>
    </location>
</feature>
<evidence type="ECO:0000256" key="2">
    <source>
        <dbReference type="ARBA" id="ARBA00022692"/>
    </source>
</evidence>
<dbReference type="EMBL" id="LT934120">
    <property type="protein sequence ID" value="VAI37976.1"/>
    <property type="molecule type" value="Genomic_DNA"/>
</dbReference>
<dbReference type="Pfam" id="PF12796">
    <property type="entry name" value="Ank_2"/>
    <property type="match status" value="4"/>
</dbReference>
<dbReference type="AlphaFoldDB" id="A0A9R0XJJ0"/>
<sequence>MDRRHHSIQLSAGPGDDGLMSSKLYLAVCGGKKEEAMALLLQLNTGAHAVDQVSGIHQVCAERNNVLHLAADQGHDELIRELYASFGDKSLLSSSNSAQDTPLHCAARAGHEKAVSLLVQLAMDTGDQSILCCKNEAGDTALHLAAMFGHGAAVEAMVSAAPGLASEVNNAGLSPLYLAVMSKSAPAVRVITTRCSDASAAGPSLQNALHAAVFRGSDMVSLLLDWKPSGPSLASKADVTGSTPLHFASSDGDRSVIGAILQVAPRAVRMQDTEGLSALHVAARMGHAHVAEALMKACPDAAKLRDNRGETFLHAAAKGGHSKVVSLAMKKPTLRSLLNRHDQDGNTPLHLAVTARAPTVVEALMRHGGMHADVMNNNGHTPLDLAARSTSFLSMLAMVVTLTGFGAQSRPQRQDQVEQWKGHDIAQAIEKMSKSLMVVGVLIATVTFTAANNVPGSYEKGLAVLQEKSYFQWFLILDSLALVASVLAVVLLVSGKATRSAGSWKSFSAALHFIWVSLISMFLAFYTALAAVTSTQLVYVIFVIIYFAFHGVLYITFIAFIGPVWTRTFGKAIWCTVFKGRRLKQQYPFARTYAIHLILFMAIYNLLSIVFIIFYIKSGPFWDTEGSHPLAPAPAPAPSSILP</sequence>
<evidence type="ECO:0000313" key="11">
    <source>
        <dbReference type="Proteomes" id="UP000324705"/>
    </source>
</evidence>
<feature type="transmembrane region" description="Helical" evidence="8">
    <location>
        <begin position="593"/>
        <end position="616"/>
    </location>
</feature>
<feature type="transmembrane region" description="Helical" evidence="8">
    <location>
        <begin position="471"/>
        <end position="495"/>
    </location>
</feature>
<feature type="repeat" description="ANK" evidence="7">
    <location>
        <begin position="344"/>
        <end position="368"/>
    </location>
</feature>
<gene>
    <name evidence="10" type="ORF">TRITD_5Bv1G215600</name>
</gene>
<dbReference type="PROSITE" id="PS50088">
    <property type="entry name" value="ANK_REPEAT"/>
    <property type="match status" value="4"/>
</dbReference>
<evidence type="ECO:0000256" key="6">
    <source>
        <dbReference type="ARBA" id="ARBA00023136"/>
    </source>
</evidence>
<keyword evidence="2 8" id="KW-0812">Transmembrane</keyword>
<dbReference type="Gene3D" id="1.25.40.20">
    <property type="entry name" value="Ankyrin repeat-containing domain"/>
    <property type="match status" value="1"/>
</dbReference>
<organism evidence="10 11">
    <name type="scientific">Triticum turgidum subsp. durum</name>
    <name type="common">Durum wheat</name>
    <name type="synonym">Triticum durum</name>
    <dbReference type="NCBI Taxonomy" id="4567"/>
    <lineage>
        <taxon>Eukaryota</taxon>
        <taxon>Viridiplantae</taxon>
        <taxon>Streptophyta</taxon>
        <taxon>Embryophyta</taxon>
        <taxon>Tracheophyta</taxon>
        <taxon>Spermatophyta</taxon>
        <taxon>Magnoliopsida</taxon>
        <taxon>Liliopsida</taxon>
        <taxon>Poales</taxon>
        <taxon>Poaceae</taxon>
        <taxon>BOP clade</taxon>
        <taxon>Pooideae</taxon>
        <taxon>Triticodae</taxon>
        <taxon>Triticeae</taxon>
        <taxon>Triticinae</taxon>
        <taxon>Triticum</taxon>
    </lineage>
</organism>
<dbReference type="Pfam" id="PF13962">
    <property type="entry name" value="PGG"/>
    <property type="match status" value="1"/>
</dbReference>
<dbReference type="InterPro" id="IPR002110">
    <property type="entry name" value="Ankyrin_rpt"/>
</dbReference>
<reference evidence="10 11" key="1">
    <citation type="submission" date="2017-09" db="EMBL/GenBank/DDBJ databases">
        <authorList>
            <consortium name="International Durum Wheat Genome Sequencing Consortium (IDWGSC)"/>
            <person name="Milanesi L."/>
        </authorList>
    </citation>
    <scope>NUCLEOTIDE SEQUENCE [LARGE SCALE GENOMIC DNA]</scope>
    <source>
        <strain evidence="11">cv. Svevo</strain>
    </source>
</reference>
<evidence type="ECO:0000259" key="9">
    <source>
        <dbReference type="Pfam" id="PF13962"/>
    </source>
</evidence>
<keyword evidence="4 8" id="KW-1133">Transmembrane helix</keyword>
<evidence type="ECO:0000256" key="1">
    <source>
        <dbReference type="ARBA" id="ARBA00004141"/>
    </source>
</evidence>
<keyword evidence="5 7" id="KW-0040">ANK repeat</keyword>
<dbReference type="PANTHER" id="PTHR24186:SF41">
    <property type="entry name" value="PGG DOMAIN-CONTAINING PROTEIN"/>
    <property type="match status" value="1"/>
</dbReference>
<feature type="transmembrane region" description="Helical" evidence="8">
    <location>
        <begin position="507"/>
        <end position="531"/>
    </location>
</feature>
<proteinExistence type="predicted"/>
<feature type="transmembrane region" description="Helical" evidence="8">
    <location>
        <begin position="435"/>
        <end position="451"/>
    </location>
</feature>
<feature type="transmembrane region" description="Helical" evidence="8">
    <location>
        <begin position="537"/>
        <end position="561"/>
    </location>
</feature>
<comment type="subcellular location">
    <subcellularLocation>
        <location evidence="1">Membrane</location>
        <topology evidence="1">Multi-pass membrane protein</topology>
    </subcellularLocation>
</comment>
<protein>
    <recommendedName>
        <fullName evidence="9">PGG domain-containing protein</fullName>
    </recommendedName>
</protein>
<evidence type="ECO:0000313" key="10">
    <source>
        <dbReference type="EMBL" id="VAI37976.1"/>
    </source>
</evidence>
<dbReference type="SMART" id="SM00248">
    <property type="entry name" value="ANK"/>
    <property type="match status" value="9"/>
</dbReference>
<feature type="repeat" description="ANK" evidence="7">
    <location>
        <begin position="240"/>
        <end position="262"/>
    </location>
</feature>
<evidence type="ECO:0000256" key="3">
    <source>
        <dbReference type="ARBA" id="ARBA00022737"/>
    </source>
</evidence>